<evidence type="ECO:0000256" key="2">
    <source>
        <dbReference type="ARBA" id="ARBA00022898"/>
    </source>
</evidence>
<dbReference type="InterPro" id="IPR029063">
    <property type="entry name" value="SAM-dependent_MTases_sf"/>
</dbReference>
<dbReference type="Gene3D" id="3.40.640.10">
    <property type="entry name" value="Type I PLP-dependent aspartate aminotransferase-like (Major domain)"/>
    <property type="match status" value="1"/>
</dbReference>
<feature type="domain" description="Aminotransferase class V" evidence="5">
    <location>
        <begin position="504"/>
        <end position="893"/>
    </location>
</feature>
<evidence type="ECO:0000256" key="4">
    <source>
        <dbReference type="SAM" id="MobiDB-lite"/>
    </source>
</evidence>
<dbReference type="EMBL" id="LSRX01000214">
    <property type="protein sequence ID" value="OLQ04252.1"/>
    <property type="molecule type" value="Genomic_DNA"/>
</dbReference>
<dbReference type="SUPFAM" id="SSF53383">
    <property type="entry name" value="PLP-dependent transferases"/>
    <property type="match status" value="1"/>
</dbReference>
<keyword evidence="2" id="KW-0663">Pyridoxal phosphate</keyword>
<evidence type="ECO:0000313" key="6">
    <source>
        <dbReference type="EMBL" id="OLQ04252.1"/>
    </source>
</evidence>
<keyword evidence="7" id="KW-1185">Reference proteome</keyword>
<dbReference type="Pfam" id="PF00266">
    <property type="entry name" value="Aminotran_5"/>
    <property type="match status" value="1"/>
</dbReference>
<dbReference type="InterPro" id="IPR000192">
    <property type="entry name" value="Aminotrans_V_dom"/>
</dbReference>
<dbReference type="PANTHER" id="PTHR43586:SF24">
    <property type="entry name" value="BLR4730 PROTEIN"/>
    <property type="match status" value="1"/>
</dbReference>
<dbReference type="InterPro" id="IPR015424">
    <property type="entry name" value="PyrdxlP-dep_Trfase"/>
</dbReference>
<dbReference type="Proteomes" id="UP000186817">
    <property type="component" value="Unassembled WGS sequence"/>
</dbReference>
<feature type="region of interest" description="Disordered" evidence="4">
    <location>
        <begin position="343"/>
        <end position="365"/>
    </location>
</feature>
<accession>A0A1Q9EA18</accession>
<evidence type="ECO:0000259" key="5">
    <source>
        <dbReference type="Pfam" id="PF00266"/>
    </source>
</evidence>
<name>A0A1Q9EA18_SYMMI</name>
<dbReference type="PANTHER" id="PTHR43586">
    <property type="entry name" value="CYSTEINE DESULFURASE"/>
    <property type="match status" value="1"/>
</dbReference>
<dbReference type="PROSITE" id="PS00595">
    <property type="entry name" value="AA_TRANSFER_CLASS_5"/>
    <property type="match status" value="1"/>
</dbReference>
<dbReference type="Gene3D" id="3.40.50.150">
    <property type="entry name" value="Vaccinia Virus protein VP39"/>
    <property type="match status" value="1"/>
</dbReference>
<sequence length="909" mass="99488">MLSPCEAFRDAAYERRIWQLIASVTPLRRDMQEIVSGTTGYPFNANAFIDRHRVATDFFGAQVARHGGHAQHKLSMLVQYVEYVHARVAGGTASQDVLNAIVEFSKQKLNYWLKVAGEAKGTLIDGILALATGPGHQIRLEFGAFVGFSTLRLASVAEAGVPSWRVQSLEVDPLHVCVSRHMLNLGERAQAAEVCTGQVKDLLPRMLADFGAGSAGLVFMDHRGTRFHSEFRILESTELFSPNADILCDNVLHPGAPIYLWQESQLWLQRRLCIWSLPEFGGESRIEDWMAHEKYEPFHNKPKHSATIHMGSRQLREDAAALAGAEQAIKSAEELHTRICGDDTAGSEKKAGSVPAVPKSKSVPDAPQVILPTHRLQYEKDLEGRYQGMELVCELPGVSDMGCIVLDIAEKHLRLNTLDPAPKYAINAGPFPVLIEPSGAKAKPQPQLDASRHYIQSLDPRGMRSGLAVFRNCGCHGCLAGCFGLRGLSGSSAKRDRGWIHMNAAGASPMPDVVHDAILAHLELERQVGGYAAEAAANARQAARRAAAELLGCDETEIALTESAQAAWAKAFYSLDFQEGDRIFCWESEYAGNAVAFLQAARQHKLELEILPMRPDGIVDVAALDVALKSMPASARSVVALTHIQTNSSIVQPAAAVGELARKHGAVFLLDACQSIGQIPVNVRLLSCDFACGTGRKWLRGPRGTGFLYARAGALPQSLIGAIVKSERELVGEPAMIDHVSVRWTQRRTYELASTAQRYEMWESAPALHVGLKEALKLCSRMGPQQVEQKASHLARSLRQKLACIEGIRCCDAPESFNEDTESPDIRRCGIVTFQAFPDLRLTSEFIKDALAEQRIAVSVSPSSHTFNDADWSQPSTVRISPSYFNDEAEVDIVARTIQSIISHAARAR</sequence>
<dbReference type="InterPro" id="IPR015422">
    <property type="entry name" value="PyrdxlP-dep_Trfase_small"/>
</dbReference>
<dbReference type="InterPro" id="IPR020578">
    <property type="entry name" value="Aminotrans_V_PyrdxlP_BS"/>
</dbReference>
<dbReference type="Gene3D" id="3.90.1150.10">
    <property type="entry name" value="Aspartate Aminotransferase, domain 1"/>
    <property type="match status" value="1"/>
</dbReference>
<evidence type="ECO:0000256" key="1">
    <source>
        <dbReference type="ARBA" id="ARBA00001933"/>
    </source>
</evidence>
<evidence type="ECO:0000256" key="3">
    <source>
        <dbReference type="RuleBase" id="RU004504"/>
    </source>
</evidence>
<proteinExistence type="predicted"/>
<dbReference type="OrthoDB" id="7403325at2759"/>
<evidence type="ECO:0000313" key="7">
    <source>
        <dbReference type="Proteomes" id="UP000186817"/>
    </source>
</evidence>
<dbReference type="AlphaFoldDB" id="A0A1Q9EA18"/>
<comment type="cofactor">
    <cofactor evidence="1 3">
        <name>pyridoxal 5'-phosphate</name>
        <dbReference type="ChEBI" id="CHEBI:597326"/>
    </cofactor>
</comment>
<protein>
    <submittedName>
        <fullName evidence="6">Putative cysteine desulfurase</fullName>
    </submittedName>
</protein>
<gene>
    <name evidence="6" type="primary">csd</name>
    <name evidence="6" type="ORF">AK812_SmicGene12653</name>
</gene>
<dbReference type="SUPFAM" id="SSF53335">
    <property type="entry name" value="S-adenosyl-L-methionine-dependent methyltransferases"/>
    <property type="match status" value="1"/>
</dbReference>
<dbReference type="InterPro" id="IPR015421">
    <property type="entry name" value="PyrdxlP-dep_Trfase_major"/>
</dbReference>
<reference evidence="6 7" key="1">
    <citation type="submission" date="2016-02" db="EMBL/GenBank/DDBJ databases">
        <title>Genome analysis of coral dinoflagellate symbionts highlights evolutionary adaptations to a symbiotic lifestyle.</title>
        <authorList>
            <person name="Aranda M."/>
            <person name="Li Y."/>
            <person name="Liew Y.J."/>
            <person name="Baumgarten S."/>
            <person name="Simakov O."/>
            <person name="Wilson M."/>
            <person name="Piel J."/>
            <person name="Ashoor H."/>
            <person name="Bougouffa S."/>
            <person name="Bajic V.B."/>
            <person name="Ryu T."/>
            <person name="Ravasi T."/>
            <person name="Bayer T."/>
            <person name="Micklem G."/>
            <person name="Kim H."/>
            <person name="Bhak J."/>
            <person name="Lajeunesse T.C."/>
            <person name="Voolstra C.R."/>
        </authorList>
    </citation>
    <scope>NUCLEOTIDE SEQUENCE [LARGE SCALE GENOMIC DNA]</scope>
    <source>
        <strain evidence="6 7">CCMP2467</strain>
    </source>
</reference>
<comment type="caution">
    <text evidence="6">The sequence shown here is derived from an EMBL/GenBank/DDBJ whole genome shotgun (WGS) entry which is preliminary data.</text>
</comment>
<organism evidence="6 7">
    <name type="scientific">Symbiodinium microadriaticum</name>
    <name type="common">Dinoflagellate</name>
    <name type="synonym">Zooxanthella microadriatica</name>
    <dbReference type="NCBI Taxonomy" id="2951"/>
    <lineage>
        <taxon>Eukaryota</taxon>
        <taxon>Sar</taxon>
        <taxon>Alveolata</taxon>
        <taxon>Dinophyceae</taxon>
        <taxon>Suessiales</taxon>
        <taxon>Symbiodiniaceae</taxon>
        <taxon>Symbiodinium</taxon>
    </lineage>
</organism>